<name>A0ABT2I4K8_9SPHN</name>
<dbReference type="InterPro" id="IPR006597">
    <property type="entry name" value="Sel1-like"/>
</dbReference>
<dbReference type="Pfam" id="PF08238">
    <property type="entry name" value="Sel1"/>
    <property type="match status" value="2"/>
</dbReference>
<keyword evidence="2" id="KW-0732">Signal</keyword>
<organism evidence="4 5">
    <name type="scientific">Novosphingobium mangrovi</name>
    <name type="common">ex Huang et al. 2023</name>
    <dbReference type="NCBI Taxonomy" id="2976432"/>
    <lineage>
        <taxon>Bacteria</taxon>
        <taxon>Pseudomonadati</taxon>
        <taxon>Pseudomonadota</taxon>
        <taxon>Alphaproteobacteria</taxon>
        <taxon>Sphingomonadales</taxon>
        <taxon>Sphingomonadaceae</taxon>
        <taxon>Novosphingobium</taxon>
    </lineage>
</organism>
<reference evidence="4" key="1">
    <citation type="submission" date="2022-09" db="EMBL/GenBank/DDBJ databases">
        <title>Novosphingobium sp. Nov., a polycyclic aromatic hydrocarbon-degrading bacterium isolated form mangrove sediments in HongKong.</title>
        <authorList>
            <person name="Hu Z."/>
        </authorList>
    </citation>
    <scope>NUCLEOTIDE SEQUENCE</scope>
    <source>
        <strain evidence="4">HK4-1</strain>
    </source>
</reference>
<dbReference type="PROSITE" id="PS51257">
    <property type="entry name" value="PROKAR_LIPOPROTEIN"/>
    <property type="match status" value="1"/>
</dbReference>
<feature type="compositionally biased region" description="Low complexity" evidence="1">
    <location>
        <begin position="286"/>
        <end position="295"/>
    </location>
</feature>
<feature type="signal peptide" evidence="2">
    <location>
        <begin position="1"/>
        <end position="30"/>
    </location>
</feature>
<dbReference type="PANTHER" id="PTHR45011">
    <property type="entry name" value="DAP3-BINDING CELL DEATH ENHANCER 1"/>
    <property type="match status" value="1"/>
</dbReference>
<dbReference type="SMART" id="SM00671">
    <property type="entry name" value="SEL1"/>
    <property type="match status" value="3"/>
</dbReference>
<dbReference type="SUPFAM" id="SSF81901">
    <property type="entry name" value="HCP-like"/>
    <property type="match status" value="1"/>
</dbReference>
<gene>
    <name evidence="4" type="ORF">NZK81_09275</name>
</gene>
<dbReference type="InterPro" id="IPR036680">
    <property type="entry name" value="SPOR-like_sf"/>
</dbReference>
<feature type="region of interest" description="Disordered" evidence="1">
    <location>
        <begin position="207"/>
        <end position="233"/>
    </location>
</feature>
<evidence type="ECO:0000313" key="5">
    <source>
        <dbReference type="Proteomes" id="UP001165583"/>
    </source>
</evidence>
<feature type="domain" description="SPOR" evidence="3">
    <location>
        <begin position="292"/>
        <end position="370"/>
    </location>
</feature>
<dbReference type="PANTHER" id="PTHR45011:SF1">
    <property type="entry name" value="DAP3-BINDING CELL DEATH ENHANCER 1"/>
    <property type="match status" value="1"/>
</dbReference>
<evidence type="ECO:0000313" key="4">
    <source>
        <dbReference type="EMBL" id="MCT2399741.1"/>
    </source>
</evidence>
<sequence length="370" mass="38579">MMDVKKFLPVFCLCSLAAVACALPAASARADVKGGIDAWSAGDYDAAVKQWKPLADRGDPDAQFNLAQAYTLGRGVPRDPEKAKKLYGEAASHGHLQAADIYGLLLFQGGEREKAMPYIKASAARGDPNAQYILGVAHFNGDLAEKDWIRAYALETLASQAGMPQAARALAKMDEHIPLADRQKSVILSTQLAADAEATRTRLATAAELGAPTTPPHTRGPQVADTPPKAPEVVSAERAVAEAMRVAGNDSPATAGADYTRAASPSVAMGSPASTPKPTPVHPEPRASAPAAPASGPWRVQLGAFGVARNAEALWTKLRNRPELTGRTKLLVPAGRLTKLQAGGFASQAAASAACSRLSASGYTCLAVRD</sequence>
<dbReference type="InterPro" id="IPR011990">
    <property type="entry name" value="TPR-like_helical_dom_sf"/>
</dbReference>
<dbReference type="Gene3D" id="1.25.40.10">
    <property type="entry name" value="Tetratricopeptide repeat domain"/>
    <property type="match status" value="1"/>
</dbReference>
<accession>A0ABT2I4K8</accession>
<keyword evidence="5" id="KW-1185">Reference proteome</keyword>
<evidence type="ECO:0000259" key="3">
    <source>
        <dbReference type="PROSITE" id="PS51724"/>
    </source>
</evidence>
<dbReference type="PROSITE" id="PS51724">
    <property type="entry name" value="SPOR"/>
    <property type="match status" value="1"/>
</dbReference>
<evidence type="ECO:0000256" key="2">
    <source>
        <dbReference type="SAM" id="SignalP"/>
    </source>
</evidence>
<comment type="caution">
    <text evidence="4">The sequence shown here is derived from an EMBL/GenBank/DDBJ whole genome shotgun (WGS) entry which is preliminary data.</text>
</comment>
<protein>
    <submittedName>
        <fullName evidence="4">SPOR domain-containing protein</fullName>
    </submittedName>
</protein>
<proteinExistence type="predicted"/>
<feature type="chain" id="PRO_5046625439" evidence="2">
    <location>
        <begin position="31"/>
        <end position="370"/>
    </location>
</feature>
<dbReference type="InterPro" id="IPR052748">
    <property type="entry name" value="ISR_Activator"/>
</dbReference>
<evidence type="ECO:0000256" key="1">
    <source>
        <dbReference type="SAM" id="MobiDB-lite"/>
    </source>
</evidence>
<dbReference type="EMBL" id="JANZXA010000005">
    <property type="protein sequence ID" value="MCT2399741.1"/>
    <property type="molecule type" value="Genomic_DNA"/>
</dbReference>
<dbReference type="SUPFAM" id="SSF110997">
    <property type="entry name" value="Sporulation related repeat"/>
    <property type="match status" value="1"/>
</dbReference>
<dbReference type="Gene3D" id="3.30.70.1070">
    <property type="entry name" value="Sporulation related repeat"/>
    <property type="match status" value="1"/>
</dbReference>
<dbReference type="Proteomes" id="UP001165583">
    <property type="component" value="Unassembled WGS sequence"/>
</dbReference>
<dbReference type="Pfam" id="PF05036">
    <property type="entry name" value="SPOR"/>
    <property type="match status" value="1"/>
</dbReference>
<feature type="region of interest" description="Disordered" evidence="1">
    <location>
        <begin position="263"/>
        <end position="295"/>
    </location>
</feature>
<dbReference type="InterPro" id="IPR007730">
    <property type="entry name" value="SPOR-like_dom"/>
</dbReference>